<dbReference type="GO" id="GO:0000786">
    <property type="term" value="C:nucleosome"/>
    <property type="evidence" value="ECO:0007669"/>
    <property type="project" value="UniProtKB-KW"/>
</dbReference>
<keyword evidence="4" id="KW-0238">DNA-binding</keyword>
<comment type="caution">
    <text evidence="6">The sequence shown here is derived from an EMBL/GenBank/DDBJ whole genome shotgun (WGS) entry which is preliminary data.</text>
</comment>
<dbReference type="Gene3D" id="1.10.20.10">
    <property type="entry name" value="Histone, subunit A"/>
    <property type="match status" value="1"/>
</dbReference>
<evidence type="ECO:0000256" key="5">
    <source>
        <dbReference type="SAM" id="MobiDB-lite"/>
    </source>
</evidence>
<accession>A0A9P4TKE9</accession>
<dbReference type="InterPro" id="IPR009072">
    <property type="entry name" value="Histone-fold"/>
</dbReference>
<dbReference type="EMBL" id="SWKU01000003">
    <property type="protein sequence ID" value="KAF3008805.1"/>
    <property type="molecule type" value="Genomic_DNA"/>
</dbReference>
<evidence type="ECO:0000313" key="6">
    <source>
        <dbReference type="EMBL" id="KAF3008805.1"/>
    </source>
</evidence>
<dbReference type="Proteomes" id="UP000801428">
    <property type="component" value="Unassembled WGS sequence"/>
</dbReference>
<keyword evidence="4" id="KW-0544">Nucleosome core</keyword>
<dbReference type="InterPro" id="IPR000164">
    <property type="entry name" value="Histone_H3/CENP-A"/>
</dbReference>
<keyword evidence="3" id="KW-0158">Chromosome</keyword>
<protein>
    <recommendedName>
        <fullName evidence="8">Histone H2A/H2B/H3 domain-containing protein</fullName>
    </recommendedName>
</protein>
<dbReference type="GO" id="GO:0003677">
    <property type="term" value="F:DNA binding"/>
    <property type="evidence" value="ECO:0007669"/>
    <property type="project" value="InterPro"/>
</dbReference>
<evidence type="ECO:0000313" key="7">
    <source>
        <dbReference type="Proteomes" id="UP000801428"/>
    </source>
</evidence>
<reference evidence="6" key="1">
    <citation type="submission" date="2019-04" db="EMBL/GenBank/DDBJ databases">
        <title>Sequencing of skin fungus with MAO and IRED activity.</title>
        <authorList>
            <person name="Marsaioli A.J."/>
            <person name="Bonatto J.M.C."/>
            <person name="Reis Junior O."/>
        </authorList>
    </citation>
    <scope>NUCLEOTIDE SEQUENCE</scope>
    <source>
        <strain evidence="6">30M1</strain>
    </source>
</reference>
<evidence type="ECO:0000256" key="2">
    <source>
        <dbReference type="ARBA" id="ARBA00010343"/>
    </source>
</evidence>
<comment type="similarity">
    <text evidence="2">Belongs to the histone H3 family.</text>
</comment>
<evidence type="ECO:0008006" key="8">
    <source>
        <dbReference type="Google" id="ProtNLM"/>
    </source>
</evidence>
<organism evidence="6 7">
    <name type="scientific">Curvularia kusanoi</name>
    <name type="common">Cochliobolus kusanoi</name>
    <dbReference type="NCBI Taxonomy" id="90978"/>
    <lineage>
        <taxon>Eukaryota</taxon>
        <taxon>Fungi</taxon>
        <taxon>Dikarya</taxon>
        <taxon>Ascomycota</taxon>
        <taxon>Pezizomycotina</taxon>
        <taxon>Dothideomycetes</taxon>
        <taxon>Pleosporomycetidae</taxon>
        <taxon>Pleosporales</taxon>
        <taxon>Pleosporineae</taxon>
        <taxon>Pleosporaceae</taxon>
        <taxon>Curvularia</taxon>
    </lineage>
</organism>
<dbReference type="GO" id="GO:0046982">
    <property type="term" value="F:protein heterodimerization activity"/>
    <property type="evidence" value="ECO:0007669"/>
    <property type="project" value="InterPro"/>
</dbReference>
<dbReference type="SUPFAM" id="SSF47113">
    <property type="entry name" value="Histone-fold"/>
    <property type="match status" value="1"/>
</dbReference>
<feature type="compositionally biased region" description="Polar residues" evidence="5">
    <location>
        <begin position="327"/>
        <end position="343"/>
    </location>
</feature>
<gene>
    <name evidence="6" type="ORF">E8E13_010575</name>
</gene>
<name>A0A9P4TKE9_CURKU</name>
<dbReference type="GO" id="GO:0030527">
    <property type="term" value="F:structural constituent of chromatin"/>
    <property type="evidence" value="ECO:0007669"/>
    <property type="project" value="InterPro"/>
</dbReference>
<sequence length="360" mass="39737">MAHKPAVTQQYLEDKDLSQTYAHQMARVASSLLFTDKFNQEQDEIAAEPVPPNKVLKSYLIPEEEKDWYLQSLKDQQELDTTSDVDSQWESDPEYNPGQPSASNLLGDAALQPTDPHSNAPPSVSKPASRPGHSSVNPYAALENVRSPGEGAARVNKPGHSARKPTAFPTARRAPMLTAIAKLAPSSSQKPARHRPTKEEGCQIIPKVKPLNHKRAEKFRNGFRELEKLKSTRGKDRGDTFIRWDPFAQLVRSVTKEIVTELRAGSDQQHVDDIRWSVDALEALRDVAERHLSPQLAGGVLAASHAGRETLLTKDMDAARDIAHAANPQQNVGSLIEQSQGSRSDVAKDGNSSSFKRKRE</sequence>
<evidence type="ECO:0000256" key="1">
    <source>
        <dbReference type="ARBA" id="ARBA00004286"/>
    </source>
</evidence>
<feature type="region of interest" description="Disordered" evidence="5">
    <location>
        <begin position="71"/>
        <end position="172"/>
    </location>
</feature>
<keyword evidence="7" id="KW-1185">Reference proteome</keyword>
<feature type="region of interest" description="Disordered" evidence="5">
    <location>
        <begin position="322"/>
        <end position="360"/>
    </location>
</feature>
<proteinExistence type="inferred from homology"/>
<evidence type="ECO:0000256" key="3">
    <source>
        <dbReference type="ARBA" id="ARBA00022454"/>
    </source>
</evidence>
<feature type="compositionally biased region" description="Acidic residues" evidence="5">
    <location>
        <begin position="81"/>
        <end position="93"/>
    </location>
</feature>
<evidence type="ECO:0000256" key="4">
    <source>
        <dbReference type="ARBA" id="ARBA00023269"/>
    </source>
</evidence>
<dbReference type="SMART" id="SM00428">
    <property type="entry name" value="H3"/>
    <property type="match status" value="1"/>
</dbReference>
<dbReference type="AlphaFoldDB" id="A0A9P4TKE9"/>
<comment type="subcellular location">
    <subcellularLocation>
        <location evidence="1">Chromosome</location>
    </subcellularLocation>
</comment>